<evidence type="ECO:0000313" key="6">
    <source>
        <dbReference type="EMBL" id="SUZ48959.1"/>
    </source>
</evidence>
<organism evidence="6">
    <name type="scientific">marine metagenome</name>
    <dbReference type="NCBI Taxonomy" id="408172"/>
    <lineage>
        <taxon>unclassified sequences</taxon>
        <taxon>metagenomes</taxon>
        <taxon>ecological metagenomes</taxon>
    </lineage>
</organism>
<dbReference type="Pfam" id="PF00091">
    <property type="entry name" value="Tubulin"/>
    <property type="match status" value="1"/>
</dbReference>
<dbReference type="FunFam" id="3.40.50.1440:FF:000001">
    <property type="entry name" value="Cell division protein FtsZ"/>
    <property type="match status" value="1"/>
</dbReference>
<dbReference type="InterPro" id="IPR036525">
    <property type="entry name" value="Tubulin/FtsZ_GTPase_sf"/>
</dbReference>
<accession>A0A381N3B3</accession>
<evidence type="ECO:0000256" key="3">
    <source>
        <dbReference type="ARBA" id="ARBA00023134"/>
    </source>
</evidence>
<dbReference type="SUPFAM" id="SSF55307">
    <property type="entry name" value="Tubulin C-terminal domain-like"/>
    <property type="match status" value="1"/>
</dbReference>
<dbReference type="InterPro" id="IPR000158">
    <property type="entry name" value="Cell_div_FtsZ"/>
</dbReference>
<evidence type="ECO:0008006" key="7">
    <source>
        <dbReference type="Google" id="ProtNLM"/>
    </source>
</evidence>
<keyword evidence="2" id="KW-0547">Nucleotide-binding</keyword>
<sequence length="323" mass="34276">MAEKQNAQFYPVQEGFIPIIKIIGVGGAGGNVVTQMAEENFDQVETIICNTDLKALKRNKSHKKIELGKKLTRGMGAGARPEVGEGAAEESLAEINEAIEGANMVFIAAGMGGGTGTGAAPTIARMSKEKQILTVGIVTIPFSFEGTKRRSSGLAGVERLREYTDTLLVIPNDKLLDASTQNTSFLEAFHMVDMVLINAIRGITMLLSGVGDINVDFADVQTIMKGMGKAVIGRGVAKGKDRALNAVEDALHGSLMEDTDIRGAKGILVHVSGPKDTSAFEIQEAMSLIEDMADEDVELIWGATFSDSARDEVTMTVIATGLS</sequence>
<protein>
    <recommendedName>
        <fullName evidence="7">Tubulin/FtsZ GTPase domain-containing protein</fullName>
    </recommendedName>
</protein>
<dbReference type="CDD" id="cd02201">
    <property type="entry name" value="FtsZ_type1"/>
    <property type="match status" value="1"/>
</dbReference>
<gene>
    <name evidence="6" type="ORF">METZ01_LOCUS1813</name>
</gene>
<dbReference type="InterPro" id="IPR003008">
    <property type="entry name" value="Tubulin_FtsZ_GTPase"/>
</dbReference>
<dbReference type="NCBIfam" id="TIGR00065">
    <property type="entry name" value="ftsZ"/>
    <property type="match status" value="1"/>
</dbReference>
<dbReference type="SMART" id="SM00865">
    <property type="entry name" value="Tubulin_C"/>
    <property type="match status" value="1"/>
</dbReference>
<dbReference type="GO" id="GO:0051301">
    <property type="term" value="P:cell division"/>
    <property type="evidence" value="ECO:0007669"/>
    <property type="project" value="TreeGrafter"/>
</dbReference>
<evidence type="ECO:0000256" key="2">
    <source>
        <dbReference type="ARBA" id="ARBA00022741"/>
    </source>
</evidence>
<dbReference type="InterPro" id="IPR020805">
    <property type="entry name" value="Cell_div_FtsZ_CS"/>
</dbReference>
<reference evidence="6" key="1">
    <citation type="submission" date="2018-05" db="EMBL/GenBank/DDBJ databases">
        <authorList>
            <person name="Lanie J.A."/>
            <person name="Ng W.-L."/>
            <person name="Kazmierczak K.M."/>
            <person name="Andrzejewski T.M."/>
            <person name="Davidsen T.M."/>
            <person name="Wayne K.J."/>
            <person name="Tettelin H."/>
            <person name="Glass J.I."/>
            <person name="Rusch D."/>
            <person name="Podicherti R."/>
            <person name="Tsui H.-C.T."/>
            <person name="Winkler M.E."/>
        </authorList>
    </citation>
    <scope>NUCLEOTIDE SEQUENCE</scope>
</reference>
<feature type="domain" description="Tubulin/FtsZ GTPase" evidence="4">
    <location>
        <begin position="19"/>
        <end position="211"/>
    </location>
</feature>
<dbReference type="InterPro" id="IPR018316">
    <property type="entry name" value="Tubulin/FtsZ_2-layer-sand-dom"/>
</dbReference>
<dbReference type="InterPro" id="IPR045061">
    <property type="entry name" value="FtsZ/CetZ"/>
</dbReference>
<proteinExistence type="inferred from homology"/>
<dbReference type="PROSITE" id="PS01135">
    <property type="entry name" value="FTSZ_2"/>
    <property type="match status" value="1"/>
</dbReference>
<dbReference type="Pfam" id="PF12327">
    <property type="entry name" value="FtsZ_C"/>
    <property type="match status" value="1"/>
</dbReference>
<dbReference type="HAMAP" id="MF_00909">
    <property type="entry name" value="FtsZ"/>
    <property type="match status" value="1"/>
</dbReference>
<evidence type="ECO:0000259" key="5">
    <source>
        <dbReference type="SMART" id="SM00865"/>
    </source>
</evidence>
<comment type="similarity">
    <text evidence="1">Belongs to the FtsZ family.</text>
</comment>
<evidence type="ECO:0000259" key="4">
    <source>
        <dbReference type="SMART" id="SM00864"/>
    </source>
</evidence>
<dbReference type="SUPFAM" id="SSF52490">
    <property type="entry name" value="Tubulin nucleotide-binding domain-like"/>
    <property type="match status" value="1"/>
</dbReference>
<dbReference type="PRINTS" id="PR00423">
    <property type="entry name" value="CELLDVISFTSZ"/>
</dbReference>
<dbReference type="InterPro" id="IPR024757">
    <property type="entry name" value="FtsZ_C"/>
</dbReference>
<dbReference type="GO" id="GO:0005525">
    <property type="term" value="F:GTP binding"/>
    <property type="evidence" value="ECO:0007669"/>
    <property type="project" value="UniProtKB-KW"/>
</dbReference>
<dbReference type="AlphaFoldDB" id="A0A381N3B3"/>
<dbReference type="PANTHER" id="PTHR30314">
    <property type="entry name" value="CELL DIVISION PROTEIN FTSZ-RELATED"/>
    <property type="match status" value="1"/>
</dbReference>
<dbReference type="Gene3D" id="3.40.50.1440">
    <property type="entry name" value="Tubulin/FtsZ, GTPase domain"/>
    <property type="match status" value="1"/>
</dbReference>
<feature type="domain" description="Tubulin/FtsZ 2-layer sandwich" evidence="5">
    <location>
        <begin position="213"/>
        <end position="323"/>
    </location>
</feature>
<dbReference type="GO" id="GO:0003924">
    <property type="term" value="F:GTPase activity"/>
    <property type="evidence" value="ECO:0007669"/>
    <property type="project" value="InterPro"/>
</dbReference>
<name>A0A381N3B3_9ZZZZ</name>
<evidence type="ECO:0000256" key="1">
    <source>
        <dbReference type="ARBA" id="ARBA00009690"/>
    </source>
</evidence>
<dbReference type="EMBL" id="UINC01000096">
    <property type="protein sequence ID" value="SUZ48959.1"/>
    <property type="molecule type" value="Genomic_DNA"/>
</dbReference>
<dbReference type="SMART" id="SM00864">
    <property type="entry name" value="Tubulin"/>
    <property type="match status" value="1"/>
</dbReference>
<dbReference type="InterPro" id="IPR008280">
    <property type="entry name" value="Tub_FtsZ_C"/>
</dbReference>
<keyword evidence="3" id="KW-0342">GTP-binding</keyword>
<dbReference type="GO" id="GO:0032153">
    <property type="term" value="C:cell division site"/>
    <property type="evidence" value="ECO:0007669"/>
    <property type="project" value="TreeGrafter"/>
</dbReference>
<dbReference type="PANTHER" id="PTHR30314:SF3">
    <property type="entry name" value="MITOCHONDRIAL DIVISION PROTEIN FSZA"/>
    <property type="match status" value="1"/>
</dbReference>
<dbReference type="GO" id="GO:0005737">
    <property type="term" value="C:cytoplasm"/>
    <property type="evidence" value="ECO:0007669"/>
    <property type="project" value="TreeGrafter"/>
</dbReference>